<evidence type="ECO:0000313" key="4">
    <source>
        <dbReference type="Proteomes" id="UP000192501"/>
    </source>
</evidence>
<dbReference type="Proteomes" id="UP000192501">
    <property type="component" value="Unassembled WGS sequence"/>
</dbReference>
<dbReference type="VEuPathDB" id="MicrosporidiaDB:A0H76_2268"/>
<name>A0A1X0Q9D1_9MICR</name>
<gene>
    <name evidence="3" type="ORF">A0H76_2268</name>
    <name evidence="2" type="ORF">A0H76_478</name>
</gene>
<protein>
    <submittedName>
        <fullName evidence="2">Uncharacterized protein</fullName>
    </submittedName>
</protein>
<reference evidence="2 4" key="1">
    <citation type="journal article" date="2017" name="Environ. Microbiol.">
        <title>Decay of the glycolytic pathway and adaptation to intranuclear parasitism within Enterocytozoonidae microsporidia.</title>
        <authorList>
            <person name="Wiredu Boakye D."/>
            <person name="Jaroenlak P."/>
            <person name="Prachumwat A."/>
            <person name="Williams T.A."/>
            <person name="Bateman K.S."/>
            <person name="Itsathitphaisarn O."/>
            <person name="Sritunyalucksana K."/>
            <person name="Paszkiewicz K.H."/>
            <person name="Moore K.A."/>
            <person name="Stentiford G.D."/>
            <person name="Williams B.A."/>
        </authorList>
    </citation>
    <scope>NUCLEOTIDE SEQUENCE [LARGE SCALE GENOMIC DNA]</scope>
    <source>
        <strain evidence="4">canceri</strain>
        <strain evidence="2">Canceri</strain>
    </source>
</reference>
<accession>A0A1X0Q9D1</accession>
<feature type="chain" id="PRO_5011905194" evidence="1">
    <location>
        <begin position="20"/>
        <end position="59"/>
    </location>
</feature>
<proteinExistence type="predicted"/>
<dbReference type="AlphaFoldDB" id="A0A1X0Q9D1"/>
<keyword evidence="1" id="KW-0732">Signal</keyword>
<comment type="caution">
    <text evidence="2">The sequence shown here is derived from an EMBL/GenBank/DDBJ whole genome shotgun (WGS) entry which is preliminary data.</text>
</comment>
<dbReference type="EMBL" id="LTAI01001157">
    <property type="protein sequence ID" value="ORD96293.1"/>
    <property type="molecule type" value="Genomic_DNA"/>
</dbReference>
<dbReference type="EMBL" id="LTAI01000585">
    <property type="protein sequence ID" value="ORD98565.1"/>
    <property type="molecule type" value="Genomic_DNA"/>
</dbReference>
<evidence type="ECO:0000313" key="3">
    <source>
        <dbReference type="EMBL" id="ORD98565.1"/>
    </source>
</evidence>
<sequence>MVPLGFKTLLAHVSELILALISISSSGKSNTSSLKHKIGSTCSCLPVIDFVCNDLTFSL</sequence>
<feature type="signal peptide" evidence="1">
    <location>
        <begin position="1"/>
        <end position="19"/>
    </location>
</feature>
<evidence type="ECO:0000256" key="1">
    <source>
        <dbReference type="SAM" id="SignalP"/>
    </source>
</evidence>
<organism evidence="2 4">
    <name type="scientific">Hepatospora eriocheir</name>
    <dbReference type="NCBI Taxonomy" id="1081669"/>
    <lineage>
        <taxon>Eukaryota</taxon>
        <taxon>Fungi</taxon>
        <taxon>Fungi incertae sedis</taxon>
        <taxon>Microsporidia</taxon>
        <taxon>Hepatosporidae</taxon>
        <taxon>Hepatospora</taxon>
    </lineage>
</organism>
<evidence type="ECO:0000313" key="2">
    <source>
        <dbReference type="EMBL" id="ORD96293.1"/>
    </source>
</evidence>
<dbReference type="VEuPathDB" id="MicrosporidiaDB:A0H76_478"/>